<dbReference type="InterPro" id="IPR027417">
    <property type="entry name" value="P-loop_NTPase"/>
</dbReference>
<sequence>MDIAEHPVGINSRVSELSNKLSWTVSSDVMYVGIWGMGGVGKTTLAKAIFNQISPNFDGSSFLHVGSQDSRGNSSLIVLQEKLLKDTLRKRIEVSSVDHGIELIKQRLQSKRVLIILDDVADVEEIYSLVGGKHWFGPGSRIIITTRDEHLLKCSTSDVKYEVKCMTESESLQLFCWHAFKNPLPPEDFVEISETVVTHAKGLPLALKVWGSFLCNKSMEQVKCIIKNLKQIPHNSIVETLRRSYDGLPDDAKKVFLDIACFFEGRTRKMFLKSSAVAVSSLKSELMS</sequence>
<reference evidence="6 7" key="1">
    <citation type="submission" date="2020-09" db="EMBL/GenBank/DDBJ databases">
        <title>De no assembly of potato wild relative species, Solanum commersonii.</title>
        <authorList>
            <person name="Cho K."/>
        </authorList>
    </citation>
    <scope>NUCLEOTIDE SEQUENCE [LARGE SCALE GENOMIC DNA]</scope>
    <source>
        <strain evidence="6">LZ3.2</strain>
        <tissue evidence="6">Leaf</tissue>
    </source>
</reference>
<comment type="caution">
    <text evidence="6">The sequence shown here is derived from an EMBL/GenBank/DDBJ whole genome shotgun (WGS) entry which is preliminary data.</text>
</comment>
<dbReference type="GO" id="GO:0006952">
    <property type="term" value="P:defense response"/>
    <property type="evidence" value="ECO:0007669"/>
    <property type="project" value="InterPro"/>
</dbReference>
<dbReference type="InterPro" id="IPR042197">
    <property type="entry name" value="Apaf_helical"/>
</dbReference>
<dbReference type="GO" id="GO:0016020">
    <property type="term" value="C:membrane"/>
    <property type="evidence" value="ECO:0007669"/>
    <property type="project" value="UniProtKB-SubCell"/>
</dbReference>
<protein>
    <recommendedName>
        <fullName evidence="5">NB-ARC domain-containing protein</fullName>
    </recommendedName>
</protein>
<organism evidence="6 7">
    <name type="scientific">Solanum commersonii</name>
    <name type="common">Commerson's wild potato</name>
    <name type="synonym">Commerson's nightshade</name>
    <dbReference type="NCBI Taxonomy" id="4109"/>
    <lineage>
        <taxon>Eukaryota</taxon>
        <taxon>Viridiplantae</taxon>
        <taxon>Streptophyta</taxon>
        <taxon>Embryophyta</taxon>
        <taxon>Tracheophyta</taxon>
        <taxon>Spermatophyta</taxon>
        <taxon>Magnoliopsida</taxon>
        <taxon>eudicotyledons</taxon>
        <taxon>Gunneridae</taxon>
        <taxon>Pentapetalae</taxon>
        <taxon>asterids</taxon>
        <taxon>lamiids</taxon>
        <taxon>Solanales</taxon>
        <taxon>Solanaceae</taxon>
        <taxon>Solanoideae</taxon>
        <taxon>Solaneae</taxon>
        <taxon>Solanum</taxon>
    </lineage>
</organism>
<dbReference type="PANTHER" id="PTHR11017">
    <property type="entry name" value="LEUCINE-RICH REPEAT-CONTAINING PROTEIN"/>
    <property type="match status" value="1"/>
</dbReference>
<evidence type="ECO:0000256" key="3">
    <source>
        <dbReference type="ARBA" id="ARBA00023054"/>
    </source>
</evidence>
<dbReference type="OrthoDB" id="1306028at2759"/>
<dbReference type="InterPro" id="IPR044974">
    <property type="entry name" value="Disease_R_plants"/>
</dbReference>
<evidence type="ECO:0000256" key="2">
    <source>
        <dbReference type="ARBA" id="ARBA00022614"/>
    </source>
</evidence>
<evidence type="ECO:0000259" key="5">
    <source>
        <dbReference type="Pfam" id="PF00931"/>
    </source>
</evidence>
<dbReference type="GO" id="GO:0005524">
    <property type="term" value="F:ATP binding"/>
    <property type="evidence" value="ECO:0007669"/>
    <property type="project" value="UniProtKB-KW"/>
</dbReference>
<name>A0A9J5WI08_SOLCO</name>
<dbReference type="EMBL" id="JACXVP010000011">
    <property type="protein sequence ID" value="KAG5575465.1"/>
    <property type="molecule type" value="Genomic_DNA"/>
</dbReference>
<evidence type="ECO:0000313" key="7">
    <source>
        <dbReference type="Proteomes" id="UP000824120"/>
    </source>
</evidence>
<dbReference type="PRINTS" id="PR00364">
    <property type="entry name" value="DISEASERSIST"/>
</dbReference>
<keyword evidence="2" id="KW-0433">Leucine-rich repeat</keyword>
<dbReference type="PANTHER" id="PTHR11017:SF545">
    <property type="entry name" value="TIR DOMAIN-CONTAINING PROTEIN"/>
    <property type="match status" value="1"/>
</dbReference>
<proteinExistence type="predicted"/>
<keyword evidence="7" id="KW-1185">Reference proteome</keyword>
<gene>
    <name evidence="6" type="ORF">H5410_055599</name>
</gene>
<feature type="domain" description="NB-ARC" evidence="5">
    <location>
        <begin position="13"/>
        <end position="183"/>
    </location>
</feature>
<dbReference type="GO" id="GO:0043531">
    <property type="term" value="F:ADP binding"/>
    <property type="evidence" value="ECO:0007669"/>
    <property type="project" value="InterPro"/>
</dbReference>
<dbReference type="Gene3D" id="1.10.8.430">
    <property type="entry name" value="Helical domain of apoptotic protease-activating factors"/>
    <property type="match status" value="1"/>
</dbReference>
<evidence type="ECO:0000256" key="1">
    <source>
        <dbReference type="ARBA" id="ARBA00004170"/>
    </source>
</evidence>
<accession>A0A9J5WI08</accession>
<comment type="subcellular location">
    <subcellularLocation>
        <location evidence="1">Membrane</location>
        <topology evidence="1">Peripheral membrane protein</topology>
    </subcellularLocation>
</comment>
<keyword evidence="3" id="KW-0175">Coiled coil</keyword>
<dbReference type="Gene3D" id="3.40.50.300">
    <property type="entry name" value="P-loop containing nucleotide triphosphate hydrolases"/>
    <property type="match status" value="1"/>
</dbReference>
<dbReference type="AlphaFoldDB" id="A0A9J5WI08"/>
<dbReference type="Pfam" id="PF00931">
    <property type="entry name" value="NB-ARC"/>
    <property type="match status" value="1"/>
</dbReference>
<keyword evidence="4" id="KW-0472">Membrane</keyword>
<evidence type="ECO:0000256" key="4">
    <source>
        <dbReference type="ARBA" id="ARBA00023136"/>
    </source>
</evidence>
<dbReference type="SUPFAM" id="SSF52540">
    <property type="entry name" value="P-loop containing nucleoside triphosphate hydrolases"/>
    <property type="match status" value="1"/>
</dbReference>
<dbReference type="InterPro" id="IPR002182">
    <property type="entry name" value="NB-ARC"/>
</dbReference>
<dbReference type="Proteomes" id="UP000824120">
    <property type="component" value="Chromosome 11"/>
</dbReference>
<evidence type="ECO:0000313" key="6">
    <source>
        <dbReference type="EMBL" id="KAG5575465.1"/>
    </source>
</evidence>